<protein>
    <recommendedName>
        <fullName evidence="3">Peptidase M17</fullName>
    </recommendedName>
</protein>
<gene>
    <name evidence="2" type="ORF">Unknown280_1920</name>
</gene>
<dbReference type="GO" id="GO:0046872">
    <property type="term" value="F:metal ion binding"/>
    <property type="evidence" value="ECO:0007669"/>
    <property type="project" value="UniProtKB-KW"/>
</dbReference>
<dbReference type="InterPro" id="IPR058739">
    <property type="entry name" value="NicX"/>
</dbReference>
<dbReference type="Pfam" id="PF26233">
    <property type="entry name" value="NicX"/>
    <property type="match status" value="1"/>
</dbReference>
<dbReference type="InterPro" id="IPR052170">
    <property type="entry name" value="M29_Exopeptidase"/>
</dbReference>
<keyword evidence="1" id="KW-0479">Metal-binding</keyword>
<name>A0A650ENZ2_9SPIO</name>
<reference evidence="2" key="1">
    <citation type="journal article" date="2020" name="J. ISSAAS">
        <title>Lactobacilli and other gastrointestinal microbiota of Peromyscus leucopus, reservoir host for agents of Lyme disease and other zoonoses in North America.</title>
        <authorList>
            <person name="Milovic A."/>
            <person name="Bassam K."/>
            <person name="Shao H."/>
            <person name="Chatzistamou I."/>
            <person name="Tufts D.M."/>
            <person name="Diuk-Wasser M."/>
            <person name="Barbour A.G."/>
        </authorList>
    </citation>
    <scope>NUCLEOTIDE SEQUENCE</scope>
    <source>
        <strain evidence="2">LL50</strain>
    </source>
</reference>
<evidence type="ECO:0000313" key="2">
    <source>
        <dbReference type="EMBL" id="QGT51500.1"/>
    </source>
</evidence>
<dbReference type="PANTHER" id="PTHR34448:SF1">
    <property type="entry name" value="BLL6088 PROTEIN"/>
    <property type="match status" value="1"/>
</dbReference>
<organism evidence="2">
    <name type="scientific">uncultured Spirochaetaceae bacterium</name>
    <dbReference type="NCBI Taxonomy" id="201186"/>
    <lineage>
        <taxon>Bacteria</taxon>
        <taxon>Pseudomonadati</taxon>
        <taxon>Spirochaetota</taxon>
        <taxon>Spirochaetia</taxon>
        <taxon>Spirochaetales</taxon>
        <taxon>Spirochaetaceae</taxon>
        <taxon>environmental samples</taxon>
    </lineage>
</organism>
<evidence type="ECO:0000256" key="1">
    <source>
        <dbReference type="ARBA" id="ARBA00022723"/>
    </source>
</evidence>
<evidence type="ECO:0008006" key="3">
    <source>
        <dbReference type="Google" id="ProtNLM"/>
    </source>
</evidence>
<dbReference type="EMBL" id="MN577574">
    <property type="protein sequence ID" value="QGT51500.1"/>
    <property type="molecule type" value="Genomic_DNA"/>
</dbReference>
<sequence length="375" mass="40275">MFNMKKNQTSAETLIKNVLKIKKGERVLIIANPAMSDIAQDLYTTCDKAESFPALIYQNEKTSFDNAEPAVIAAIKSAPDVIISISSLKLGKDAEATTAPYVDDSGKKYDHIFDYLLDGKKSIRAVWAPGLTDDMFERTVNIDYGELAERCKKLGEKFTNAVTVRVTSAGGTDILVLVEGRNPLDDNGDFSKAGSGGNIPAGEVFISPIVGDGIEGGCNGTIVFDGSMTFADGDSILQTPITAKVQGGFVTEISGGAEAKRLLKTISDAETRSLQMEKKGELLQGQGEIYKRNARNIGELGIGLNPAATITGNMLEDEKAFKTCHFAIGENYDGDAPSLIHLDGVVRLPTIVINYKDGTSFTALENGVLKIEEFL</sequence>
<dbReference type="PANTHER" id="PTHR34448">
    <property type="entry name" value="AMINOPEPTIDASE"/>
    <property type="match status" value="1"/>
</dbReference>
<accession>A0A650ENZ2</accession>
<dbReference type="SUPFAM" id="SSF144052">
    <property type="entry name" value="Thermophilic metalloprotease-like"/>
    <property type="match status" value="1"/>
</dbReference>
<dbReference type="AlphaFoldDB" id="A0A650ENZ2"/>
<proteinExistence type="predicted"/>